<dbReference type="InterPro" id="IPR047111">
    <property type="entry name" value="YbaP-like"/>
</dbReference>
<feature type="signal peptide" evidence="1">
    <location>
        <begin position="1"/>
        <end position="27"/>
    </location>
</feature>
<dbReference type="OrthoDB" id="357294at2"/>
<dbReference type="AlphaFoldDB" id="A0A3S8RPU7"/>
<evidence type="ECO:0000313" key="4">
    <source>
        <dbReference type="Proteomes" id="UP000273145"/>
    </source>
</evidence>
<feature type="chain" id="PRO_5019227563" evidence="1">
    <location>
        <begin position="28"/>
        <end position="402"/>
    </location>
</feature>
<dbReference type="InterPro" id="IPR012854">
    <property type="entry name" value="Cu_amine_oxidase-like_N"/>
</dbReference>
<dbReference type="PANTHER" id="PTHR40590:SF1">
    <property type="entry name" value="CYTOPLASMIC PROTEIN"/>
    <property type="match status" value="1"/>
</dbReference>
<accession>A0A3S8RPU7</accession>
<sequence length="402" mass="44628">MKSWRRSLLSLLISVGLLSAAAPAAMAAPQQAALKINNRNVEFAMNAPIVDQGTTMVPLEATLQAMNAELGDVQDDAIYVVINGKEITLNSKTQLINGVKYAPVRIVGEAAGYAVHWDQQSRTVILISKATGQGARGFLWEVKNNGNTAYLVGSMHFADDSFYPLRSEYEEAFAEADYLGVEIDVSRAADEANQKMIMDLGTYQDGTTLKDHVSEDTYAKVGEILRQNGIEPNAFDVFKPWVVELTMTSLKSMDAGYEAAAGVDLYFIQKAMERKLPIIELESYASQLSMFNGFSKELQEKNLNAVLDHFDVLDESVNQMAEIWKTGNDEQLLELTNSFSEDEEYNKAMLIDRNIVMADKVDGYLKNGKNEQYFIVVGAAHYLGEHGIIKLLEDKGYTVVRK</sequence>
<dbReference type="Pfam" id="PF01963">
    <property type="entry name" value="TraB_PrgY_gumN"/>
    <property type="match status" value="1"/>
</dbReference>
<dbReference type="InterPro" id="IPR036582">
    <property type="entry name" value="Mao_N_sf"/>
</dbReference>
<organism evidence="3 4">
    <name type="scientific">Paenibacillus lentus</name>
    <dbReference type="NCBI Taxonomy" id="1338368"/>
    <lineage>
        <taxon>Bacteria</taxon>
        <taxon>Bacillati</taxon>
        <taxon>Bacillota</taxon>
        <taxon>Bacilli</taxon>
        <taxon>Bacillales</taxon>
        <taxon>Paenibacillaceae</taxon>
        <taxon>Paenibacillus</taxon>
    </lineage>
</organism>
<keyword evidence="1" id="KW-0732">Signal</keyword>
<dbReference type="EMBL" id="CP034248">
    <property type="protein sequence ID" value="AZK44887.1"/>
    <property type="molecule type" value="Genomic_DNA"/>
</dbReference>
<proteinExistence type="predicted"/>
<dbReference type="SUPFAM" id="SSF55383">
    <property type="entry name" value="Copper amine oxidase, domain N"/>
    <property type="match status" value="1"/>
</dbReference>
<dbReference type="PANTHER" id="PTHR40590">
    <property type="entry name" value="CYTOPLASMIC PROTEIN-RELATED"/>
    <property type="match status" value="1"/>
</dbReference>
<dbReference type="Pfam" id="PF07833">
    <property type="entry name" value="Cu_amine_oxidN1"/>
    <property type="match status" value="1"/>
</dbReference>
<protein>
    <submittedName>
        <fullName evidence="3">Polysaccharide biosynthesis protein GumN</fullName>
    </submittedName>
</protein>
<gene>
    <name evidence="3" type="ORF">EIM92_00675</name>
</gene>
<dbReference type="RefSeq" id="WP_125081024.1">
    <property type="nucleotide sequence ID" value="NZ_CP034248.1"/>
</dbReference>
<dbReference type="CDD" id="cd14789">
    <property type="entry name" value="Tiki"/>
    <property type="match status" value="1"/>
</dbReference>
<dbReference type="InterPro" id="IPR002816">
    <property type="entry name" value="TraB/PrgY/GumN_fam"/>
</dbReference>
<name>A0A3S8RPU7_9BACL</name>
<keyword evidence="4" id="KW-1185">Reference proteome</keyword>
<evidence type="ECO:0000313" key="3">
    <source>
        <dbReference type="EMBL" id="AZK44887.1"/>
    </source>
</evidence>
<evidence type="ECO:0000256" key="1">
    <source>
        <dbReference type="SAM" id="SignalP"/>
    </source>
</evidence>
<dbReference type="PROSITE" id="PS51318">
    <property type="entry name" value="TAT"/>
    <property type="match status" value="1"/>
</dbReference>
<dbReference type="InterPro" id="IPR006311">
    <property type="entry name" value="TAT_signal"/>
</dbReference>
<evidence type="ECO:0000259" key="2">
    <source>
        <dbReference type="Pfam" id="PF07833"/>
    </source>
</evidence>
<dbReference type="Proteomes" id="UP000273145">
    <property type="component" value="Chromosome"/>
</dbReference>
<feature type="domain" description="Copper amine oxidase-like N-terminal" evidence="2">
    <location>
        <begin position="78"/>
        <end position="126"/>
    </location>
</feature>
<reference evidence="3 4" key="1">
    <citation type="submission" date="2018-11" db="EMBL/GenBank/DDBJ databases">
        <title>Genome sequencing of Paenibacillus lentus DSM25539(T).</title>
        <authorList>
            <person name="Kook J.-K."/>
            <person name="Park S.-N."/>
            <person name="Lim Y.K."/>
        </authorList>
    </citation>
    <scope>NUCLEOTIDE SEQUENCE [LARGE SCALE GENOMIC DNA]</scope>
    <source>
        <strain evidence="3 4">DSM 25539</strain>
    </source>
</reference>
<dbReference type="KEGG" id="plen:EIM92_00675"/>